<dbReference type="PANTHER" id="PTHR24148:SF73">
    <property type="entry name" value="HET DOMAIN PROTEIN (AFU_ORTHOLOGUE AFUA_8G01020)"/>
    <property type="match status" value="1"/>
</dbReference>
<sequence>MDEIYRCKPVQNAQEELRLITIDASSTVDQISCSLDTFSLQEVTPAYHKFVEERSSLARSTSAVLAEWLGTGHFDYFPDSTRHRFLWGDYCALSYVWGDPTDTTIILVNGVKTQITKNLAEALHKLREGGQFSGRFRLWVDAVCINQLDNEERSAQVAIMRLFYSQAWSVIGFLGPQEDNSDKALDLISSLAENFDSNEKCEELRENMMQHKFSHTPGAWLALKRLTFRPYWERLWVMQELALGGTRTLLICGSKRISWQTFCRAMGVIQFYLWVPRHRAIEQDRLAEPDSRNEGDWHNTHTLDHIWKDLWQLTMVQESRSTSASWNRLMEMANSCDCSDPRDKVYGLLGIMDPVLSKSIIPDYRSNPTEVFIKAADAYISTYKDLELLRDANLWGSQETPSWVPDWTWRGRSRDSRPDDFFQPDFNQRENGDGSMERRSYRADLGLAFALPPRIGGRSLLCQAVILDTVDGLGDNPEAANPNRIQSQGLASAYGDFDAHSQQLAIALYAGRRRREGDSTALLNFPLTQESAEKQFRKLGWKRFIYDLDFYYSRWTNWFSSNAFFRVAGRDLRAYFSDRIPEGADVSDYWSAYQGWVRTALAGPRRLVTTTAGRIGWVECAKAVSLDVELEVRREDVFAVFPGCSMPILIRPVNGGDGFQVVGEAYLQGVMEGEVRELVRSERYKLQWIRLC</sequence>
<dbReference type="InParanoid" id="W2RZ78"/>
<evidence type="ECO:0000313" key="3">
    <source>
        <dbReference type="EMBL" id="ETN41635.1"/>
    </source>
</evidence>
<feature type="compositionally biased region" description="Basic and acidic residues" evidence="1">
    <location>
        <begin position="427"/>
        <end position="437"/>
    </location>
</feature>
<dbReference type="VEuPathDB" id="FungiDB:HMPREF1541_03571"/>
<evidence type="ECO:0000259" key="2">
    <source>
        <dbReference type="Pfam" id="PF06985"/>
    </source>
</evidence>
<evidence type="ECO:0000256" key="1">
    <source>
        <dbReference type="SAM" id="MobiDB-lite"/>
    </source>
</evidence>
<protein>
    <recommendedName>
        <fullName evidence="2">Heterokaryon incompatibility domain-containing protein</fullName>
    </recommendedName>
</protein>
<evidence type="ECO:0000313" key="4">
    <source>
        <dbReference type="Proteomes" id="UP000030752"/>
    </source>
</evidence>
<gene>
    <name evidence="3" type="ORF">HMPREF1541_03571</name>
</gene>
<organism evidence="3 4">
    <name type="scientific">Cyphellophora europaea (strain CBS 101466)</name>
    <name type="common">Phialophora europaea</name>
    <dbReference type="NCBI Taxonomy" id="1220924"/>
    <lineage>
        <taxon>Eukaryota</taxon>
        <taxon>Fungi</taxon>
        <taxon>Dikarya</taxon>
        <taxon>Ascomycota</taxon>
        <taxon>Pezizomycotina</taxon>
        <taxon>Eurotiomycetes</taxon>
        <taxon>Chaetothyriomycetidae</taxon>
        <taxon>Chaetothyriales</taxon>
        <taxon>Cyphellophoraceae</taxon>
        <taxon>Cyphellophora</taxon>
    </lineage>
</organism>
<dbReference type="Pfam" id="PF06985">
    <property type="entry name" value="HET"/>
    <property type="match status" value="1"/>
</dbReference>
<dbReference type="STRING" id="1220924.W2RZ78"/>
<dbReference type="eggNOG" id="ENOG502SJJD">
    <property type="taxonomic scope" value="Eukaryota"/>
</dbReference>
<dbReference type="Proteomes" id="UP000030752">
    <property type="component" value="Unassembled WGS sequence"/>
</dbReference>
<dbReference type="EMBL" id="KB822719">
    <property type="protein sequence ID" value="ETN41635.1"/>
    <property type="molecule type" value="Genomic_DNA"/>
</dbReference>
<feature type="domain" description="Heterokaryon incompatibility" evidence="2">
    <location>
        <begin position="90"/>
        <end position="240"/>
    </location>
</feature>
<dbReference type="GeneID" id="19970910"/>
<dbReference type="InterPro" id="IPR010730">
    <property type="entry name" value="HET"/>
</dbReference>
<feature type="region of interest" description="Disordered" evidence="1">
    <location>
        <begin position="418"/>
        <end position="437"/>
    </location>
</feature>
<dbReference type="PANTHER" id="PTHR24148">
    <property type="entry name" value="ANKYRIN REPEAT DOMAIN-CONTAINING PROTEIN 39 HOMOLOG-RELATED"/>
    <property type="match status" value="1"/>
</dbReference>
<dbReference type="RefSeq" id="XP_008716144.1">
    <property type="nucleotide sequence ID" value="XM_008717922.1"/>
</dbReference>
<dbReference type="OrthoDB" id="4850726at2759"/>
<dbReference type="HOGENOM" id="CLU_004184_7_2_1"/>
<dbReference type="InterPro" id="IPR052895">
    <property type="entry name" value="HetReg/Transcr_Mod"/>
</dbReference>
<dbReference type="AlphaFoldDB" id="W2RZ78"/>
<reference evidence="3 4" key="1">
    <citation type="submission" date="2013-03" db="EMBL/GenBank/DDBJ databases">
        <title>The Genome Sequence of Phialophora europaea CBS 101466.</title>
        <authorList>
            <consortium name="The Broad Institute Genomics Platform"/>
            <person name="Cuomo C."/>
            <person name="de Hoog S."/>
            <person name="Gorbushina A."/>
            <person name="Walker B."/>
            <person name="Young S.K."/>
            <person name="Zeng Q."/>
            <person name="Gargeya S."/>
            <person name="Fitzgerald M."/>
            <person name="Haas B."/>
            <person name="Abouelleil A."/>
            <person name="Allen A.W."/>
            <person name="Alvarado L."/>
            <person name="Arachchi H.M."/>
            <person name="Berlin A.M."/>
            <person name="Chapman S.B."/>
            <person name="Gainer-Dewar J."/>
            <person name="Goldberg J."/>
            <person name="Griggs A."/>
            <person name="Gujja S."/>
            <person name="Hansen M."/>
            <person name="Howarth C."/>
            <person name="Imamovic A."/>
            <person name="Ireland A."/>
            <person name="Larimer J."/>
            <person name="McCowan C."/>
            <person name="Murphy C."/>
            <person name="Pearson M."/>
            <person name="Poon T.W."/>
            <person name="Priest M."/>
            <person name="Roberts A."/>
            <person name="Saif S."/>
            <person name="Shea T."/>
            <person name="Sisk P."/>
            <person name="Sykes S."/>
            <person name="Wortman J."/>
            <person name="Nusbaum C."/>
            <person name="Birren B."/>
        </authorList>
    </citation>
    <scope>NUCLEOTIDE SEQUENCE [LARGE SCALE GENOMIC DNA]</scope>
    <source>
        <strain evidence="3 4">CBS 101466</strain>
    </source>
</reference>
<keyword evidence="4" id="KW-1185">Reference proteome</keyword>
<accession>W2RZ78</accession>
<proteinExistence type="predicted"/>
<dbReference type="Pfam" id="PF26639">
    <property type="entry name" value="Het-6_barrel"/>
    <property type="match status" value="1"/>
</dbReference>
<name>W2RZ78_CYPE1</name>